<dbReference type="AlphaFoldDB" id="A0A1G2CZG4"/>
<evidence type="ECO:0000313" key="1">
    <source>
        <dbReference type="EMBL" id="OGZ05898.1"/>
    </source>
</evidence>
<dbReference type="EMBL" id="MHLI01000006">
    <property type="protein sequence ID" value="OGZ05898.1"/>
    <property type="molecule type" value="Genomic_DNA"/>
</dbReference>
<organism evidence="1 2">
    <name type="scientific">Candidatus Lloydbacteria bacterium RIFCSPHIGHO2_01_FULL_49_22</name>
    <dbReference type="NCBI Taxonomy" id="1798658"/>
    <lineage>
        <taxon>Bacteria</taxon>
        <taxon>Candidatus Lloydiibacteriota</taxon>
    </lineage>
</organism>
<name>A0A1G2CZG4_9BACT</name>
<proteinExistence type="predicted"/>
<comment type="caution">
    <text evidence="1">The sequence shown here is derived from an EMBL/GenBank/DDBJ whole genome shotgun (WGS) entry which is preliminary data.</text>
</comment>
<gene>
    <name evidence="1" type="ORF">A2845_03805</name>
</gene>
<accession>A0A1G2CZG4</accession>
<reference evidence="1 2" key="1">
    <citation type="journal article" date="2016" name="Nat. Commun.">
        <title>Thousands of microbial genomes shed light on interconnected biogeochemical processes in an aquifer system.</title>
        <authorList>
            <person name="Anantharaman K."/>
            <person name="Brown C.T."/>
            <person name="Hug L.A."/>
            <person name="Sharon I."/>
            <person name="Castelle C.J."/>
            <person name="Probst A.J."/>
            <person name="Thomas B.C."/>
            <person name="Singh A."/>
            <person name="Wilkins M.J."/>
            <person name="Karaoz U."/>
            <person name="Brodie E.L."/>
            <person name="Williams K.H."/>
            <person name="Hubbard S.S."/>
            <person name="Banfield J.F."/>
        </authorList>
    </citation>
    <scope>NUCLEOTIDE SEQUENCE [LARGE SCALE GENOMIC DNA]</scope>
</reference>
<evidence type="ECO:0000313" key="2">
    <source>
        <dbReference type="Proteomes" id="UP000177122"/>
    </source>
</evidence>
<dbReference type="Proteomes" id="UP000177122">
    <property type="component" value="Unassembled WGS sequence"/>
</dbReference>
<sequence>MADLGDRAVMLSVKRDRVLVLGLTRPEEDYLREKVQIQFALCDVTEIAAKPYALQVSNVLSVENLRKYIDTVLKVEGFTVFDATKR</sequence>
<protein>
    <submittedName>
        <fullName evidence="1">Uncharacterized protein</fullName>
    </submittedName>
</protein>